<gene>
    <name evidence="2" type="ORF">F2Q70_00044022</name>
</gene>
<feature type="compositionally biased region" description="Low complexity" evidence="1">
    <location>
        <begin position="254"/>
        <end position="266"/>
    </location>
</feature>
<feature type="region of interest" description="Disordered" evidence="1">
    <location>
        <begin position="315"/>
        <end position="337"/>
    </location>
</feature>
<proteinExistence type="predicted"/>
<feature type="region of interest" description="Disordered" evidence="1">
    <location>
        <begin position="1"/>
        <end position="26"/>
    </location>
</feature>
<evidence type="ECO:0000256" key="1">
    <source>
        <dbReference type="SAM" id="MobiDB-lite"/>
    </source>
</evidence>
<feature type="region of interest" description="Disordered" evidence="1">
    <location>
        <begin position="465"/>
        <end position="492"/>
    </location>
</feature>
<dbReference type="AlphaFoldDB" id="A0A8S9KKK3"/>
<organism evidence="2">
    <name type="scientific">Brassica cretica</name>
    <name type="common">Mustard</name>
    <dbReference type="NCBI Taxonomy" id="69181"/>
    <lineage>
        <taxon>Eukaryota</taxon>
        <taxon>Viridiplantae</taxon>
        <taxon>Streptophyta</taxon>
        <taxon>Embryophyta</taxon>
        <taxon>Tracheophyta</taxon>
        <taxon>Spermatophyta</taxon>
        <taxon>Magnoliopsida</taxon>
        <taxon>eudicotyledons</taxon>
        <taxon>Gunneridae</taxon>
        <taxon>Pentapetalae</taxon>
        <taxon>rosids</taxon>
        <taxon>malvids</taxon>
        <taxon>Brassicales</taxon>
        <taxon>Brassicaceae</taxon>
        <taxon>Brassiceae</taxon>
        <taxon>Brassica</taxon>
    </lineage>
</organism>
<feature type="compositionally biased region" description="Basic and acidic residues" evidence="1">
    <location>
        <begin position="268"/>
        <end position="284"/>
    </location>
</feature>
<reference evidence="2" key="1">
    <citation type="submission" date="2019-12" db="EMBL/GenBank/DDBJ databases">
        <title>Genome sequencing and annotation of Brassica cretica.</title>
        <authorList>
            <person name="Studholme D.J."/>
            <person name="Sarris P.F."/>
        </authorList>
    </citation>
    <scope>NUCLEOTIDE SEQUENCE</scope>
    <source>
        <strain evidence="2">PFS-102/07</strain>
        <tissue evidence="2">Leaf</tissue>
    </source>
</reference>
<name>A0A8S9KKK3_BRACR</name>
<feature type="compositionally biased region" description="Basic and acidic residues" evidence="1">
    <location>
        <begin position="478"/>
        <end position="492"/>
    </location>
</feature>
<feature type="compositionally biased region" description="Basic and acidic residues" evidence="1">
    <location>
        <begin position="328"/>
        <end position="337"/>
    </location>
</feature>
<evidence type="ECO:0008006" key="3">
    <source>
        <dbReference type="Google" id="ProtNLM"/>
    </source>
</evidence>
<protein>
    <recommendedName>
        <fullName evidence="3">Retrotransposon gag domain-containing protein</fullName>
    </recommendedName>
</protein>
<feature type="region of interest" description="Disordered" evidence="1">
    <location>
        <begin position="252"/>
        <end position="284"/>
    </location>
</feature>
<comment type="caution">
    <text evidence="2">The sequence shown here is derived from an EMBL/GenBank/DDBJ whole genome shotgun (WGS) entry which is preliminary data.</text>
</comment>
<accession>A0A8S9KKK3</accession>
<evidence type="ECO:0000313" key="2">
    <source>
        <dbReference type="EMBL" id="KAF2593846.1"/>
    </source>
</evidence>
<dbReference type="EMBL" id="QGKY02000164">
    <property type="protein sequence ID" value="KAF2593846.1"/>
    <property type="molecule type" value="Genomic_DNA"/>
</dbReference>
<sequence>MAQDDAAFGAPGGEPTPTPEAAPPISTDFMSSVMARLARQDEVQKMTNDQLAALVAALTAPDGKTSRPQLIRRCLFNTNPTAMGGDHILDDSEPNETLLADAPPAGSDLATIREIAELKLSFQQMSEKIHQATSTAPQIESVLTATSRTPFTSALTSVQPGKLEKLRLPDLWKINQTKDKSLRDYMEKFKAVVSRIEIPDDIAIDALRNTLWVSSKFREDLYQNPTTSLQDEITRSDKFIRMEEDTNAILSKMNATKAPAAKNANTRQEPRQHTPSDKNGRKDGYMYVVNENNVPVSTLVVRGEGWNKWVRELDSSDKPVDTEDSSADEEHPANRRRIEVILSQQTLSSDDDNDDTPKLGDLRDVLKRKLESEDDNSSKHSDLRLTLDAKKSRRILTDDLDPKEHQECSNGDLRDKLNTGACDLRILLNRSKPTDLRRRLEQAKTSSNATLSKNDNNVSADLRAFLDSKRQPSGMDARSLRSDRGTDARSLRIDRAGRTLSRYVATELSSRSVAT</sequence>